<feature type="compositionally biased region" description="Low complexity" evidence="1">
    <location>
        <begin position="104"/>
        <end position="117"/>
    </location>
</feature>
<organism evidence="2 3">
    <name type="scientific">Emiliania huxleyi (strain CCMP1516)</name>
    <dbReference type="NCBI Taxonomy" id="280463"/>
    <lineage>
        <taxon>Eukaryota</taxon>
        <taxon>Haptista</taxon>
        <taxon>Haptophyta</taxon>
        <taxon>Prymnesiophyceae</taxon>
        <taxon>Isochrysidales</taxon>
        <taxon>Noelaerhabdaceae</taxon>
        <taxon>Emiliania</taxon>
    </lineage>
</organism>
<proteinExistence type="predicted"/>
<feature type="region of interest" description="Disordered" evidence="1">
    <location>
        <begin position="1"/>
        <end position="29"/>
    </location>
</feature>
<sequence length="150" mass="16061">MPPPVRDFAKARGEGASPRGEGWAQGTGDLSRIGYALGDRECDDRELREFFFRLCSCQAAEEKEAARHAEELLAEVEAEKRAKGKKGKKKKKGGGSGGAGPSQESEAPAEAAAAKPAPLDREGLLRLLAELHEDRIRFGITAETSAREAA</sequence>
<dbReference type="PaxDb" id="2903-EOD40591"/>
<dbReference type="RefSeq" id="XP_005793020.1">
    <property type="nucleotide sequence ID" value="XM_005792963.1"/>
</dbReference>
<dbReference type="Proteomes" id="UP000013827">
    <property type="component" value="Unassembled WGS sequence"/>
</dbReference>
<keyword evidence="3" id="KW-1185">Reference proteome</keyword>
<evidence type="ECO:0000313" key="3">
    <source>
        <dbReference type="Proteomes" id="UP000013827"/>
    </source>
</evidence>
<feature type="compositionally biased region" description="Basic residues" evidence="1">
    <location>
        <begin position="82"/>
        <end position="93"/>
    </location>
</feature>
<reference evidence="2" key="2">
    <citation type="submission" date="2024-10" db="UniProtKB">
        <authorList>
            <consortium name="EnsemblProtists"/>
        </authorList>
    </citation>
    <scope>IDENTIFICATION</scope>
</reference>
<dbReference type="HOGENOM" id="CLU_1743933_0_0_1"/>
<feature type="region of interest" description="Disordered" evidence="1">
    <location>
        <begin position="78"/>
        <end position="117"/>
    </location>
</feature>
<dbReference type="EnsemblProtists" id="EOD40591">
    <property type="protein sequence ID" value="EOD40591"/>
    <property type="gene ID" value="EMIHUDRAFT_222710"/>
</dbReference>
<accession>A0A0D3KXV6</accession>
<protein>
    <submittedName>
        <fullName evidence="2">Uncharacterized protein</fullName>
    </submittedName>
</protein>
<dbReference type="KEGG" id="ehx:EMIHUDRAFT_222710"/>
<evidence type="ECO:0000313" key="2">
    <source>
        <dbReference type="EnsemblProtists" id="EOD40591"/>
    </source>
</evidence>
<reference evidence="3" key="1">
    <citation type="journal article" date="2013" name="Nature">
        <title>Pan genome of the phytoplankton Emiliania underpins its global distribution.</title>
        <authorList>
            <person name="Read B.A."/>
            <person name="Kegel J."/>
            <person name="Klute M.J."/>
            <person name="Kuo A."/>
            <person name="Lefebvre S.C."/>
            <person name="Maumus F."/>
            <person name="Mayer C."/>
            <person name="Miller J."/>
            <person name="Monier A."/>
            <person name="Salamov A."/>
            <person name="Young J."/>
            <person name="Aguilar M."/>
            <person name="Claverie J.M."/>
            <person name="Frickenhaus S."/>
            <person name="Gonzalez K."/>
            <person name="Herman E.K."/>
            <person name="Lin Y.C."/>
            <person name="Napier J."/>
            <person name="Ogata H."/>
            <person name="Sarno A.F."/>
            <person name="Shmutz J."/>
            <person name="Schroeder D."/>
            <person name="de Vargas C."/>
            <person name="Verret F."/>
            <person name="von Dassow P."/>
            <person name="Valentin K."/>
            <person name="Van de Peer Y."/>
            <person name="Wheeler G."/>
            <person name="Dacks J.B."/>
            <person name="Delwiche C.F."/>
            <person name="Dyhrman S.T."/>
            <person name="Glockner G."/>
            <person name="John U."/>
            <person name="Richards T."/>
            <person name="Worden A.Z."/>
            <person name="Zhang X."/>
            <person name="Grigoriev I.V."/>
            <person name="Allen A.E."/>
            <person name="Bidle K."/>
            <person name="Borodovsky M."/>
            <person name="Bowler C."/>
            <person name="Brownlee C."/>
            <person name="Cock J.M."/>
            <person name="Elias M."/>
            <person name="Gladyshev V.N."/>
            <person name="Groth M."/>
            <person name="Guda C."/>
            <person name="Hadaegh A."/>
            <person name="Iglesias-Rodriguez M.D."/>
            <person name="Jenkins J."/>
            <person name="Jones B.M."/>
            <person name="Lawson T."/>
            <person name="Leese F."/>
            <person name="Lindquist E."/>
            <person name="Lobanov A."/>
            <person name="Lomsadze A."/>
            <person name="Malik S.B."/>
            <person name="Marsh M.E."/>
            <person name="Mackinder L."/>
            <person name="Mock T."/>
            <person name="Mueller-Roeber B."/>
            <person name="Pagarete A."/>
            <person name="Parker M."/>
            <person name="Probert I."/>
            <person name="Quesneville H."/>
            <person name="Raines C."/>
            <person name="Rensing S.A."/>
            <person name="Riano-Pachon D.M."/>
            <person name="Richier S."/>
            <person name="Rokitta S."/>
            <person name="Shiraiwa Y."/>
            <person name="Soanes D.M."/>
            <person name="van der Giezen M."/>
            <person name="Wahlund T.M."/>
            <person name="Williams B."/>
            <person name="Wilson W."/>
            <person name="Wolfe G."/>
            <person name="Wurch L.L."/>
        </authorList>
    </citation>
    <scope>NUCLEOTIDE SEQUENCE</scope>
</reference>
<dbReference type="AlphaFoldDB" id="A0A0D3KXV6"/>
<name>A0A0D3KXV6_EMIH1</name>
<evidence type="ECO:0000256" key="1">
    <source>
        <dbReference type="SAM" id="MobiDB-lite"/>
    </source>
</evidence>
<dbReference type="GeneID" id="17285862"/>